<accession>A0A1I6GAA4</accession>
<organism evidence="1 2">
    <name type="scientific">Litoreibacter janthinus</name>
    <dbReference type="NCBI Taxonomy" id="670154"/>
    <lineage>
        <taxon>Bacteria</taxon>
        <taxon>Pseudomonadati</taxon>
        <taxon>Pseudomonadota</taxon>
        <taxon>Alphaproteobacteria</taxon>
        <taxon>Rhodobacterales</taxon>
        <taxon>Roseobacteraceae</taxon>
        <taxon>Litoreibacter</taxon>
    </lineage>
</organism>
<dbReference type="EMBL" id="FOYO01000001">
    <property type="protein sequence ID" value="SFR39061.1"/>
    <property type="molecule type" value="Genomic_DNA"/>
</dbReference>
<protein>
    <submittedName>
        <fullName evidence="1">Uncharacterized protein</fullName>
    </submittedName>
</protein>
<sequence>MRIAASATLGSLPTLDRSQHSRVVSVSLPTRTAQTCRSPGNPEAAPQRVKAAVRCRSLFEVFGEVWLADKPAIRLLALGVRFVCFVSVANSTRGGKLSFATNASWLLWTSKSCCCAGFHMNKVDRTALYCILTKGFSWTLRIGTVSDCDVSVSLRYAHQVLHPLPPDKSP</sequence>
<dbReference type="Proteomes" id="UP000199658">
    <property type="component" value="Unassembled WGS sequence"/>
</dbReference>
<evidence type="ECO:0000313" key="2">
    <source>
        <dbReference type="Proteomes" id="UP000199658"/>
    </source>
</evidence>
<proteinExistence type="predicted"/>
<name>A0A1I6GAA4_9RHOB</name>
<reference evidence="2" key="1">
    <citation type="submission" date="2016-10" db="EMBL/GenBank/DDBJ databases">
        <authorList>
            <person name="Varghese N."/>
            <person name="Submissions S."/>
        </authorList>
    </citation>
    <scope>NUCLEOTIDE SEQUENCE [LARGE SCALE GENOMIC DNA]</scope>
    <source>
        <strain evidence="2">DSM 26921</strain>
    </source>
</reference>
<evidence type="ECO:0000313" key="1">
    <source>
        <dbReference type="EMBL" id="SFR39061.1"/>
    </source>
</evidence>
<gene>
    <name evidence="1" type="ORF">SAMN04488002_1133</name>
</gene>
<keyword evidence="2" id="KW-1185">Reference proteome</keyword>
<dbReference type="AlphaFoldDB" id="A0A1I6GAA4"/>